<feature type="compositionally biased region" description="Basic and acidic residues" evidence="10">
    <location>
        <begin position="20"/>
        <end position="34"/>
    </location>
</feature>
<dbReference type="InterPro" id="IPR004839">
    <property type="entry name" value="Aminotransferase_I/II_large"/>
</dbReference>
<accession>E3I5L7</accession>
<dbReference type="Pfam" id="PF00155">
    <property type="entry name" value="Aminotran_1_2"/>
    <property type="match status" value="1"/>
</dbReference>
<keyword evidence="7" id="KW-0456">Lyase</keyword>
<dbReference type="InterPro" id="IPR015422">
    <property type="entry name" value="PyrdxlP-dep_Trfase_small"/>
</dbReference>
<dbReference type="EC" id="4.1.1.81" evidence="4"/>
<keyword evidence="13" id="KW-1185">Reference proteome</keyword>
<dbReference type="PANTHER" id="PTHR42885">
    <property type="entry name" value="HISTIDINOL-PHOSPHATE AMINOTRANSFERASE-RELATED"/>
    <property type="match status" value="1"/>
</dbReference>
<evidence type="ECO:0000256" key="5">
    <source>
        <dbReference type="ARBA" id="ARBA00022573"/>
    </source>
</evidence>
<evidence type="ECO:0000256" key="3">
    <source>
        <dbReference type="ARBA" id="ARBA00004953"/>
    </source>
</evidence>
<evidence type="ECO:0000256" key="1">
    <source>
        <dbReference type="ARBA" id="ARBA00001933"/>
    </source>
</evidence>
<keyword evidence="6" id="KW-0663">Pyridoxal phosphate</keyword>
<sequence>MKCNAPIDEAAAAGNRRDKKNPGERSEREHDAPTHDVIAHDVIPHGGALDEARRRWPNAPEPWIDLSTGINPVAYPVPEIGAEAWTRLPLASEECALRVAAAARYGAKNADCIVAAPGTQALIQILPRLVAPGSRRGCAAPATEPLHEGARPHVAVLSPTYAEHAAAWRREGHDLREVASLADTRGADAVVVVNPNNPTGRLIAAEALAEWAVSLAQRGGLLVVDEAFMDVAEQGASVVPSLPPSTIVLRSFGKMYGLAGVRLGFAIAEPALATRLRGMLGPWAVSGPALAIGTAALNDRAWLEAARARLAADAARLDALIAGAGCEIVGGTNLYRLAACPETPDHAGARTALTLANRLGEHGILVRRFTYERSWLRFGIPGSAEAWQRLERALHA</sequence>
<evidence type="ECO:0000256" key="6">
    <source>
        <dbReference type="ARBA" id="ARBA00022898"/>
    </source>
</evidence>
<evidence type="ECO:0000256" key="10">
    <source>
        <dbReference type="SAM" id="MobiDB-lite"/>
    </source>
</evidence>
<evidence type="ECO:0000256" key="8">
    <source>
        <dbReference type="ARBA" id="ARBA00029996"/>
    </source>
</evidence>
<proteinExistence type="predicted"/>
<dbReference type="RefSeq" id="WP_013421183.1">
    <property type="nucleotide sequence ID" value="NC_014664.1"/>
</dbReference>
<dbReference type="EMBL" id="CP002292">
    <property type="protein sequence ID" value="ADP72828.1"/>
    <property type="molecule type" value="Genomic_DNA"/>
</dbReference>
<feature type="region of interest" description="Disordered" evidence="10">
    <location>
        <begin position="1"/>
        <end position="34"/>
    </location>
</feature>
<organism evidence="12 13">
    <name type="scientific">Rhodomicrobium vannielii (strain ATCC 17100 / DSM 162 / LMG 4299 / NCIMB 10020 / ATH 3.1.1)</name>
    <dbReference type="NCBI Taxonomy" id="648757"/>
    <lineage>
        <taxon>Bacteria</taxon>
        <taxon>Pseudomonadati</taxon>
        <taxon>Pseudomonadota</taxon>
        <taxon>Alphaproteobacteria</taxon>
        <taxon>Hyphomicrobiales</taxon>
        <taxon>Hyphomicrobiaceae</taxon>
        <taxon>Rhodomicrobium</taxon>
    </lineage>
</organism>
<dbReference type="PANTHER" id="PTHR42885:SF1">
    <property type="entry name" value="THREONINE-PHOSPHATE DECARBOXYLASE"/>
    <property type="match status" value="1"/>
</dbReference>
<dbReference type="eggNOG" id="COG0079">
    <property type="taxonomic scope" value="Bacteria"/>
</dbReference>
<dbReference type="InterPro" id="IPR015424">
    <property type="entry name" value="PyrdxlP-dep_Trfase"/>
</dbReference>
<evidence type="ECO:0000313" key="13">
    <source>
        <dbReference type="Proteomes" id="UP000001399"/>
    </source>
</evidence>
<gene>
    <name evidence="12" type="ordered locus">Rvan_3663</name>
</gene>
<reference evidence="13" key="1">
    <citation type="journal article" date="2011" name="J. Bacteriol.">
        <title>Genome sequences of eight morphologically diverse alphaproteobacteria.</title>
        <authorList>
            <consortium name="US DOE Joint Genome Institute"/>
            <person name="Brown P.J."/>
            <person name="Kysela D.T."/>
            <person name="Buechlein A."/>
            <person name="Hemmerich C."/>
            <person name="Brun Y.V."/>
        </authorList>
    </citation>
    <scope>NUCLEOTIDE SEQUENCE [LARGE SCALE GENOMIC DNA]</scope>
    <source>
        <strain evidence="13">ATCC 17100 / ATH 3.1.1 / DSM 162 / LMG 4299</strain>
    </source>
</reference>
<dbReference type="AlphaFoldDB" id="E3I5L7"/>
<comment type="cofactor">
    <cofactor evidence="1">
        <name>pyridoxal 5'-phosphate</name>
        <dbReference type="ChEBI" id="CHEBI:597326"/>
    </cofactor>
</comment>
<dbReference type="SUPFAM" id="SSF53383">
    <property type="entry name" value="PLP-dependent transferases"/>
    <property type="match status" value="1"/>
</dbReference>
<dbReference type="STRING" id="648757.Rvan_3663"/>
<dbReference type="GO" id="GO:0048472">
    <property type="term" value="F:threonine-phosphate decarboxylase activity"/>
    <property type="evidence" value="ECO:0007669"/>
    <property type="project" value="UniProtKB-EC"/>
</dbReference>
<comment type="function">
    <text evidence="2">Decarboxylates L-threonine-O-3-phosphate to yield (R)-1-amino-2-propanol O-2-phosphate, the precursor for the linkage between the nucleotide loop and the corrin ring in cobalamin.</text>
</comment>
<dbReference type="CDD" id="cd00609">
    <property type="entry name" value="AAT_like"/>
    <property type="match status" value="1"/>
</dbReference>
<protein>
    <recommendedName>
        <fullName evidence="4">threonine-phosphate decarboxylase</fullName>
        <ecNumber evidence="4">4.1.1.81</ecNumber>
    </recommendedName>
    <alternativeName>
        <fullName evidence="8">L-threonine-O-3-phosphate decarboxylase</fullName>
    </alternativeName>
</protein>
<comment type="catalytic activity">
    <reaction evidence="9">
        <text>O-phospho-L-threonine + H(+) = (R)-1-aminopropan-2-yl phosphate + CO2</text>
        <dbReference type="Rhea" id="RHEA:11492"/>
        <dbReference type="ChEBI" id="CHEBI:15378"/>
        <dbReference type="ChEBI" id="CHEBI:16526"/>
        <dbReference type="ChEBI" id="CHEBI:58563"/>
        <dbReference type="ChEBI" id="CHEBI:58675"/>
        <dbReference type="EC" id="4.1.1.81"/>
    </reaction>
</comment>
<dbReference type="KEGG" id="rva:Rvan_3663"/>
<feature type="domain" description="Aminotransferase class I/classII large" evidence="11">
    <location>
        <begin position="97"/>
        <end position="385"/>
    </location>
</feature>
<dbReference type="GO" id="GO:0030170">
    <property type="term" value="F:pyridoxal phosphate binding"/>
    <property type="evidence" value="ECO:0007669"/>
    <property type="project" value="InterPro"/>
</dbReference>
<dbReference type="InterPro" id="IPR015421">
    <property type="entry name" value="PyrdxlP-dep_Trfase_major"/>
</dbReference>
<dbReference type="OrthoDB" id="9799304at2"/>
<evidence type="ECO:0000256" key="4">
    <source>
        <dbReference type="ARBA" id="ARBA00012285"/>
    </source>
</evidence>
<name>E3I5L7_RHOVT</name>
<dbReference type="InterPro" id="IPR005860">
    <property type="entry name" value="CobD"/>
</dbReference>
<dbReference type="Proteomes" id="UP000001399">
    <property type="component" value="Chromosome"/>
</dbReference>
<evidence type="ECO:0000256" key="2">
    <source>
        <dbReference type="ARBA" id="ARBA00003444"/>
    </source>
</evidence>
<dbReference type="Gene3D" id="3.90.1150.10">
    <property type="entry name" value="Aspartate Aminotransferase, domain 1"/>
    <property type="match status" value="1"/>
</dbReference>
<comment type="pathway">
    <text evidence="3">Cofactor biosynthesis; adenosylcobalamin biosynthesis.</text>
</comment>
<dbReference type="UniPathway" id="UPA00148"/>
<dbReference type="HOGENOM" id="CLU_017584_3_4_5"/>
<keyword evidence="5" id="KW-0169">Cobalamin biosynthesis</keyword>
<dbReference type="NCBIfam" id="TIGR01140">
    <property type="entry name" value="L_thr_O3P_dcar"/>
    <property type="match status" value="1"/>
</dbReference>
<evidence type="ECO:0000259" key="11">
    <source>
        <dbReference type="Pfam" id="PF00155"/>
    </source>
</evidence>
<evidence type="ECO:0000313" key="12">
    <source>
        <dbReference type="EMBL" id="ADP72828.1"/>
    </source>
</evidence>
<evidence type="ECO:0000256" key="7">
    <source>
        <dbReference type="ARBA" id="ARBA00023239"/>
    </source>
</evidence>
<dbReference type="Gene3D" id="3.40.640.10">
    <property type="entry name" value="Type I PLP-dependent aspartate aminotransferase-like (Major domain)"/>
    <property type="match status" value="1"/>
</dbReference>
<evidence type="ECO:0000256" key="9">
    <source>
        <dbReference type="ARBA" id="ARBA00048531"/>
    </source>
</evidence>
<dbReference type="GO" id="GO:0009236">
    <property type="term" value="P:cobalamin biosynthetic process"/>
    <property type="evidence" value="ECO:0007669"/>
    <property type="project" value="UniProtKB-UniPathway"/>
</dbReference>